<dbReference type="Proteomes" id="UP000055702">
    <property type="component" value="Unassembled WGS sequence"/>
</dbReference>
<dbReference type="SUPFAM" id="SSF46785">
    <property type="entry name" value="Winged helix' DNA-binding domain"/>
    <property type="match status" value="1"/>
</dbReference>
<gene>
    <name evidence="1" type="ORF">AWJ07_07410</name>
</gene>
<dbReference type="InterPro" id="IPR036390">
    <property type="entry name" value="WH_DNA-bd_sf"/>
</dbReference>
<reference evidence="1 2" key="1">
    <citation type="submission" date="2016-01" db="EMBL/GenBank/DDBJ databases">
        <title>Draft genome of the antarctic isolate Shewanella frigidimarina Ag06-30.</title>
        <authorList>
            <person name="Parmeciano Di Noto G."/>
            <person name="Vazquez S."/>
            <person name="Mac Cormack W."/>
            <person name="Iriarte A."/>
            <person name="Quiroga C."/>
        </authorList>
    </citation>
    <scope>NUCLEOTIDE SEQUENCE [LARGE SCALE GENOMIC DNA]</scope>
    <source>
        <strain evidence="1 2">Ag06-30</strain>
    </source>
</reference>
<organism evidence="1">
    <name type="scientific">Shewanella frigidimarina</name>
    <dbReference type="NCBI Taxonomy" id="56812"/>
    <lineage>
        <taxon>Bacteria</taxon>
        <taxon>Pseudomonadati</taxon>
        <taxon>Pseudomonadota</taxon>
        <taxon>Gammaproteobacteria</taxon>
        <taxon>Alteromonadales</taxon>
        <taxon>Shewanellaceae</taxon>
        <taxon>Shewanella</taxon>
    </lineage>
</organism>
<evidence type="ECO:0000313" key="2">
    <source>
        <dbReference type="Proteomes" id="UP000055702"/>
    </source>
</evidence>
<dbReference type="EMBL" id="LRDC01000040">
    <property type="protein sequence ID" value="KVX00573.1"/>
    <property type="molecule type" value="Genomic_DNA"/>
</dbReference>
<dbReference type="AlphaFoldDB" id="A0A106BXU7"/>
<name>A0A106BXU7_SHEFR</name>
<evidence type="ECO:0000313" key="1">
    <source>
        <dbReference type="EMBL" id="KVX00573.1"/>
    </source>
</evidence>
<comment type="caution">
    <text evidence="1">The sequence shown here is derived from an EMBL/GenBank/DDBJ whole genome shotgun (WGS) entry which is preliminary data.</text>
</comment>
<accession>A0A106BXU7</accession>
<sequence length="101" mass="11267">MSLTCYSPHAINNIELTIAKTQFWLRVDRRLLTSALTTEQVKVLNRLLDGDFSDGISSSQYQKVAKVSRATATRHLAQLVEQQCLVKTGAGGRSTRYVLLN</sequence>
<protein>
    <recommendedName>
        <fullName evidence="3">Filamentation induced by cAMP protein Fic</fullName>
    </recommendedName>
</protein>
<evidence type="ECO:0008006" key="3">
    <source>
        <dbReference type="Google" id="ProtNLM"/>
    </source>
</evidence>
<proteinExistence type="predicted"/>
<dbReference type="Gene3D" id="1.10.10.10">
    <property type="entry name" value="Winged helix-like DNA-binding domain superfamily/Winged helix DNA-binding domain"/>
    <property type="match status" value="1"/>
</dbReference>
<dbReference type="InterPro" id="IPR036388">
    <property type="entry name" value="WH-like_DNA-bd_sf"/>
</dbReference>